<evidence type="ECO:0000256" key="2">
    <source>
        <dbReference type="ARBA" id="ARBA00022729"/>
    </source>
</evidence>
<dbReference type="SUPFAM" id="SSF55816">
    <property type="entry name" value="5'-nucleotidase (syn. UDP-sugar hydrolase), C-terminal domain"/>
    <property type="match status" value="1"/>
</dbReference>
<accession>A0A7S3YAK3</accession>
<dbReference type="GO" id="GO:0000166">
    <property type="term" value="F:nucleotide binding"/>
    <property type="evidence" value="ECO:0007669"/>
    <property type="project" value="UniProtKB-KW"/>
</dbReference>
<evidence type="ECO:0008006" key="9">
    <source>
        <dbReference type="Google" id="ProtNLM"/>
    </source>
</evidence>
<comment type="similarity">
    <text evidence="1 3">Belongs to the 5'-nucleotidase family.</text>
</comment>
<dbReference type="EMBL" id="HBIV01002408">
    <property type="protein sequence ID" value="CAE0646131.1"/>
    <property type="molecule type" value="Transcribed_RNA"/>
</dbReference>
<evidence type="ECO:0000256" key="1">
    <source>
        <dbReference type="ARBA" id="ARBA00006654"/>
    </source>
</evidence>
<dbReference type="GO" id="GO:0009166">
    <property type="term" value="P:nucleotide catabolic process"/>
    <property type="evidence" value="ECO:0007669"/>
    <property type="project" value="InterPro"/>
</dbReference>
<dbReference type="PANTHER" id="PTHR11575">
    <property type="entry name" value="5'-NUCLEOTIDASE-RELATED"/>
    <property type="match status" value="1"/>
</dbReference>
<dbReference type="Pfam" id="PF00149">
    <property type="entry name" value="Metallophos"/>
    <property type="match status" value="1"/>
</dbReference>
<proteinExistence type="inferred from homology"/>
<dbReference type="InterPro" id="IPR036907">
    <property type="entry name" value="5'-Nucleotdase_C_sf"/>
</dbReference>
<keyword evidence="2" id="KW-0732">Signal</keyword>
<dbReference type="GO" id="GO:0016787">
    <property type="term" value="F:hydrolase activity"/>
    <property type="evidence" value="ECO:0007669"/>
    <property type="project" value="UniProtKB-KW"/>
</dbReference>
<evidence type="ECO:0000313" key="8">
    <source>
        <dbReference type="EMBL" id="CAE0646131.1"/>
    </source>
</evidence>
<keyword evidence="3" id="KW-0547">Nucleotide-binding</keyword>
<feature type="domain" description="5'-Nucleotidase C-terminal" evidence="7">
    <location>
        <begin position="381"/>
        <end position="541"/>
    </location>
</feature>
<feature type="coiled-coil region" evidence="4">
    <location>
        <begin position="7"/>
        <end position="34"/>
    </location>
</feature>
<dbReference type="InterPro" id="IPR004843">
    <property type="entry name" value="Calcineurin-like_PHP"/>
</dbReference>
<protein>
    <recommendedName>
        <fullName evidence="9">5'-Nucleotidase C-terminal domain-containing protein</fullName>
    </recommendedName>
</protein>
<feature type="domain" description="Calcineurin-like phosphoesterase" evidence="6">
    <location>
        <begin position="96"/>
        <end position="298"/>
    </location>
</feature>
<dbReference type="Gene3D" id="3.90.780.10">
    <property type="entry name" value="5'-Nucleotidase, C-terminal domain"/>
    <property type="match status" value="1"/>
</dbReference>
<evidence type="ECO:0000256" key="3">
    <source>
        <dbReference type="RuleBase" id="RU362119"/>
    </source>
</evidence>
<sequence length="682" mass="75406">MGCGPSIQSYNELKAAMEEQAQALEKNTATLKQVLGALTKNNTALITGEAKAKAAGEEKVKPQLGSPAVSSYQSKYKGKGLLTINTYEGEKVDKFVILHFNDVYNITAVNDKNGGGVARFMTLVKQHQHLNPLILFSGDCFAPSVMSTVTFGRQMPPVMNRIGIHVSMYGNHDFDFGEEAGMMLTSQTNFPWLLSNILRPKTGEPLGDALDMCIVNHAGMKVGVFGVAENWTDTMPNPPEGGTKYIDFIEHARVMVQKCRDQSVDLVVALTHSRLQNDRKLAEEVEGIDLILGGHDHLYAVEQREPHGQLIVKSGSDFQDMTIIEVHTDTDRLEKKDGHHGKLATFVTKRVRATAEVPKDPEMLSLVNELSKEVEAKFNIVMGHIAVDFDCSFEKVRKEECVVGNFLADLIRQAYKADIGYMVGGGIRSNTTYSAGPFTFKDVLSMLPFQDPCMVTKITGAQLIMCLEHGLGSYPKLDGRFPHVSGIRFVHDPSKPPGSRVAKVVIVKMDGSEEPLDKKAKYSVATRGYLVEGGDGYHTFSEGQIVVDDEQGHSLSFLLRNFFWQVDTLNRMRKASASLKKIAETKERFGLGNLSSMTAEKLKTAINDVKLAPGETPEDLVIHPKMEGRCLTVEEEKKRQSHHDPLSLTMRTIGEFTQLSERPETARVVEEEYAKSPLAKGN</sequence>
<dbReference type="Gene3D" id="3.60.21.10">
    <property type="match status" value="1"/>
</dbReference>
<keyword evidence="4" id="KW-0175">Coiled coil</keyword>
<dbReference type="InterPro" id="IPR029052">
    <property type="entry name" value="Metallo-depent_PP-like"/>
</dbReference>
<dbReference type="InterPro" id="IPR008334">
    <property type="entry name" value="5'-Nucleotdase_C"/>
</dbReference>
<evidence type="ECO:0000259" key="6">
    <source>
        <dbReference type="Pfam" id="PF00149"/>
    </source>
</evidence>
<gene>
    <name evidence="8" type="ORF">LGLO00237_LOCUS1656</name>
</gene>
<dbReference type="InterPro" id="IPR006179">
    <property type="entry name" value="5_nucleotidase/apyrase"/>
</dbReference>
<dbReference type="PRINTS" id="PR01607">
    <property type="entry name" value="APYRASEFAMLY"/>
</dbReference>
<name>A0A7S3YAK3_9EUKA</name>
<keyword evidence="3" id="KW-0378">Hydrolase</keyword>
<dbReference type="AlphaFoldDB" id="A0A7S3YAK3"/>
<evidence type="ECO:0000256" key="5">
    <source>
        <dbReference type="SAM" id="MobiDB-lite"/>
    </source>
</evidence>
<dbReference type="PANTHER" id="PTHR11575:SF48">
    <property type="entry name" value="5'-NUCLEOTIDASE"/>
    <property type="match status" value="1"/>
</dbReference>
<organism evidence="8">
    <name type="scientific">Lotharella globosa</name>
    <dbReference type="NCBI Taxonomy" id="91324"/>
    <lineage>
        <taxon>Eukaryota</taxon>
        <taxon>Sar</taxon>
        <taxon>Rhizaria</taxon>
        <taxon>Cercozoa</taxon>
        <taxon>Chlorarachniophyceae</taxon>
        <taxon>Lotharella</taxon>
    </lineage>
</organism>
<dbReference type="SUPFAM" id="SSF56300">
    <property type="entry name" value="Metallo-dependent phosphatases"/>
    <property type="match status" value="1"/>
</dbReference>
<feature type="region of interest" description="Disordered" evidence="5">
    <location>
        <begin position="661"/>
        <end position="682"/>
    </location>
</feature>
<evidence type="ECO:0000256" key="4">
    <source>
        <dbReference type="SAM" id="Coils"/>
    </source>
</evidence>
<feature type="compositionally biased region" description="Basic and acidic residues" evidence="5">
    <location>
        <begin position="661"/>
        <end position="674"/>
    </location>
</feature>
<dbReference type="Pfam" id="PF02872">
    <property type="entry name" value="5_nucleotid_C"/>
    <property type="match status" value="1"/>
</dbReference>
<reference evidence="8" key="1">
    <citation type="submission" date="2021-01" db="EMBL/GenBank/DDBJ databases">
        <authorList>
            <person name="Corre E."/>
            <person name="Pelletier E."/>
            <person name="Niang G."/>
            <person name="Scheremetjew M."/>
            <person name="Finn R."/>
            <person name="Kale V."/>
            <person name="Holt S."/>
            <person name="Cochrane G."/>
            <person name="Meng A."/>
            <person name="Brown T."/>
            <person name="Cohen L."/>
        </authorList>
    </citation>
    <scope>NUCLEOTIDE SEQUENCE</scope>
    <source>
        <strain evidence="8">CCCM811</strain>
    </source>
</reference>
<evidence type="ECO:0000259" key="7">
    <source>
        <dbReference type="Pfam" id="PF02872"/>
    </source>
</evidence>